<protein>
    <submittedName>
        <fullName evidence="1">Uncharacterized protein</fullName>
    </submittedName>
</protein>
<dbReference type="RefSeq" id="WP_184078082.1">
    <property type="nucleotide sequence ID" value="NZ_JACHDS010000001.1"/>
</dbReference>
<evidence type="ECO:0000313" key="2">
    <source>
        <dbReference type="Proteomes" id="UP000546642"/>
    </source>
</evidence>
<reference evidence="1 2" key="1">
    <citation type="submission" date="2020-08" db="EMBL/GenBank/DDBJ databases">
        <title>Sequencing the genomes of 1000 actinobacteria strains.</title>
        <authorList>
            <person name="Klenk H.-P."/>
        </authorList>
    </citation>
    <scope>NUCLEOTIDE SEQUENCE [LARGE SCALE GENOMIC DNA]</scope>
    <source>
        <strain evidence="1 2">DSM 46659</strain>
    </source>
</reference>
<evidence type="ECO:0000313" key="1">
    <source>
        <dbReference type="EMBL" id="MBB6174196.1"/>
    </source>
</evidence>
<accession>A0A7W9YMB6</accession>
<name>A0A7W9YMB6_9ACTN</name>
<gene>
    <name evidence="1" type="ORF">HNR23_004256</name>
</gene>
<dbReference type="AlphaFoldDB" id="A0A7W9YMB6"/>
<dbReference type="EMBL" id="JACHDS010000001">
    <property type="protein sequence ID" value="MBB6174196.1"/>
    <property type="molecule type" value="Genomic_DNA"/>
</dbReference>
<proteinExistence type="predicted"/>
<organism evidence="1 2">
    <name type="scientific">Nocardiopsis mwathae</name>
    <dbReference type="NCBI Taxonomy" id="1472723"/>
    <lineage>
        <taxon>Bacteria</taxon>
        <taxon>Bacillati</taxon>
        <taxon>Actinomycetota</taxon>
        <taxon>Actinomycetes</taxon>
        <taxon>Streptosporangiales</taxon>
        <taxon>Nocardiopsidaceae</taxon>
        <taxon>Nocardiopsis</taxon>
    </lineage>
</organism>
<keyword evidence="2" id="KW-1185">Reference proteome</keyword>
<comment type="caution">
    <text evidence="1">The sequence shown here is derived from an EMBL/GenBank/DDBJ whole genome shotgun (WGS) entry which is preliminary data.</text>
</comment>
<sequence length="147" mass="16765">MTLYSHEAASLAELKVWAYYHQATVTIADESWDAITYRADVVCDDGTRYRCLYREKFPPTVAIKRRRNTFTIETRHGPAGTPCYHVRVITPRLSGRELVDPGYLAELVAVATIERKCRARCGATAENLRILTTERTYTADHPSDWRG</sequence>
<dbReference type="Proteomes" id="UP000546642">
    <property type="component" value="Unassembled WGS sequence"/>
</dbReference>